<protein>
    <submittedName>
        <fullName evidence="2">Uncharacterized protein</fullName>
    </submittedName>
</protein>
<sequence length="158" mass="18365">QQLNEDSRQDGADSLFMRGASIETVISPPMRRRGMTSSNRMSWEEQSEEESFELMDLPRSMTPQQAWECTTIDIDSEDDTPEHISDWETRQLAEEFNKRESEEGKREEVIQTRGRSTLLQRRASSLESAGHSSGWRARSLEYPETETSQDVFRRTLFP</sequence>
<dbReference type="AlphaFoldDB" id="A0A1B6CMR7"/>
<dbReference type="EMBL" id="GEDC01022613">
    <property type="protein sequence ID" value="JAS14685.1"/>
    <property type="molecule type" value="Transcribed_RNA"/>
</dbReference>
<proteinExistence type="predicted"/>
<feature type="compositionally biased region" description="Polar residues" evidence="1">
    <location>
        <begin position="113"/>
        <end position="131"/>
    </location>
</feature>
<organism evidence="2">
    <name type="scientific">Clastoptera arizonana</name>
    <name type="common">Arizona spittle bug</name>
    <dbReference type="NCBI Taxonomy" id="38151"/>
    <lineage>
        <taxon>Eukaryota</taxon>
        <taxon>Metazoa</taxon>
        <taxon>Ecdysozoa</taxon>
        <taxon>Arthropoda</taxon>
        <taxon>Hexapoda</taxon>
        <taxon>Insecta</taxon>
        <taxon>Pterygota</taxon>
        <taxon>Neoptera</taxon>
        <taxon>Paraneoptera</taxon>
        <taxon>Hemiptera</taxon>
        <taxon>Auchenorrhyncha</taxon>
        <taxon>Cercopoidea</taxon>
        <taxon>Clastopteridae</taxon>
        <taxon>Clastoptera</taxon>
    </lineage>
</organism>
<feature type="region of interest" description="Disordered" evidence="1">
    <location>
        <begin position="28"/>
        <end position="53"/>
    </location>
</feature>
<evidence type="ECO:0000313" key="2">
    <source>
        <dbReference type="EMBL" id="JAS14685.1"/>
    </source>
</evidence>
<feature type="non-terminal residue" evidence="2">
    <location>
        <position position="1"/>
    </location>
</feature>
<feature type="compositionally biased region" description="Basic and acidic residues" evidence="1">
    <location>
        <begin position="95"/>
        <end position="110"/>
    </location>
</feature>
<reference evidence="2" key="1">
    <citation type="submission" date="2015-12" db="EMBL/GenBank/DDBJ databases">
        <title>De novo transcriptome assembly of four potential Pierce s Disease insect vectors from Arizona vineyards.</title>
        <authorList>
            <person name="Tassone E.E."/>
        </authorList>
    </citation>
    <scope>NUCLEOTIDE SEQUENCE</scope>
</reference>
<evidence type="ECO:0000256" key="1">
    <source>
        <dbReference type="SAM" id="MobiDB-lite"/>
    </source>
</evidence>
<feature type="region of interest" description="Disordered" evidence="1">
    <location>
        <begin position="95"/>
        <end position="158"/>
    </location>
</feature>
<name>A0A1B6CMR7_9HEMI</name>
<accession>A0A1B6CMR7</accession>
<gene>
    <name evidence="2" type="ORF">g.2866</name>
</gene>